<dbReference type="OrthoDB" id="9805974at2"/>
<feature type="transmembrane region" description="Helical" evidence="7">
    <location>
        <begin position="240"/>
        <end position="265"/>
    </location>
</feature>
<keyword evidence="6 7" id="KW-0472">Membrane</keyword>
<comment type="subcellular location">
    <subcellularLocation>
        <location evidence="1 7">Cell membrane</location>
        <topology evidence="1 7">Multi-pass membrane protein</topology>
    </subcellularLocation>
</comment>
<dbReference type="CDD" id="cd06261">
    <property type="entry name" value="TM_PBP2"/>
    <property type="match status" value="1"/>
</dbReference>
<evidence type="ECO:0000256" key="2">
    <source>
        <dbReference type="ARBA" id="ARBA00022448"/>
    </source>
</evidence>
<keyword evidence="2 7" id="KW-0813">Transport</keyword>
<keyword evidence="5 7" id="KW-1133">Transmembrane helix</keyword>
<dbReference type="PROSITE" id="PS50928">
    <property type="entry name" value="ABC_TM1"/>
    <property type="match status" value="1"/>
</dbReference>
<protein>
    <submittedName>
        <fullName evidence="10">Sugar ABC transporter permease</fullName>
    </submittedName>
</protein>
<dbReference type="GO" id="GO:0005886">
    <property type="term" value="C:plasma membrane"/>
    <property type="evidence" value="ECO:0007669"/>
    <property type="project" value="UniProtKB-SubCell"/>
</dbReference>
<proteinExistence type="inferred from homology"/>
<dbReference type="PANTHER" id="PTHR43227">
    <property type="entry name" value="BLL4140 PROTEIN"/>
    <property type="match status" value="1"/>
</dbReference>
<gene>
    <name evidence="10" type="ORF">BBK82_39860</name>
</gene>
<feature type="transmembrane region" description="Helical" evidence="7">
    <location>
        <begin position="179"/>
        <end position="202"/>
    </location>
</feature>
<feature type="transmembrane region" description="Helical" evidence="7">
    <location>
        <begin position="130"/>
        <end position="150"/>
    </location>
</feature>
<feature type="compositionally biased region" description="Low complexity" evidence="8">
    <location>
        <begin position="1"/>
        <end position="11"/>
    </location>
</feature>
<evidence type="ECO:0000256" key="7">
    <source>
        <dbReference type="RuleBase" id="RU363032"/>
    </source>
</evidence>
<accession>A0A1B2HU34</accession>
<organism evidence="10 11">
    <name type="scientific">Lentzea guizhouensis</name>
    <dbReference type="NCBI Taxonomy" id="1586287"/>
    <lineage>
        <taxon>Bacteria</taxon>
        <taxon>Bacillati</taxon>
        <taxon>Actinomycetota</taxon>
        <taxon>Actinomycetes</taxon>
        <taxon>Pseudonocardiales</taxon>
        <taxon>Pseudonocardiaceae</taxon>
        <taxon>Lentzea</taxon>
    </lineage>
</organism>
<dbReference type="Gene3D" id="1.10.3720.10">
    <property type="entry name" value="MetI-like"/>
    <property type="match status" value="1"/>
</dbReference>
<keyword evidence="3" id="KW-1003">Cell membrane</keyword>
<dbReference type="InterPro" id="IPR050809">
    <property type="entry name" value="UgpAE/MalFG_permease"/>
</dbReference>
<dbReference type="InterPro" id="IPR035906">
    <property type="entry name" value="MetI-like_sf"/>
</dbReference>
<evidence type="ECO:0000256" key="6">
    <source>
        <dbReference type="ARBA" id="ARBA00023136"/>
    </source>
</evidence>
<keyword evidence="11" id="KW-1185">Reference proteome</keyword>
<evidence type="ECO:0000256" key="3">
    <source>
        <dbReference type="ARBA" id="ARBA00022475"/>
    </source>
</evidence>
<feature type="transmembrane region" description="Helical" evidence="7">
    <location>
        <begin position="285"/>
        <end position="306"/>
    </location>
</feature>
<name>A0A1B2HU34_9PSEU</name>
<dbReference type="EMBL" id="CP016793">
    <property type="protein sequence ID" value="ANZ41217.1"/>
    <property type="molecule type" value="Genomic_DNA"/>
</dbReference>
<feature type="transmembrane region" description="Helical" evidence="7">
    <location>
        <begin position="97"/>
        <end position="118"/>
    </location>
</feature>
<dbReference type="STRING" id="1586287.BBK82_39860"/>
<evidence type="ECO:0000256" key="4">
    <source>
        <dbReference type="ARBA" id="ARBA00022692"/>
    </source>
</evidence>
<evidence type="ECO:0000256" key="1">
    <source>
        <dbReference type="ARBA" id="ARBA00004651"/>
    </source>
</evidence>
<evidence type="ECO:0000256" key="5">
    <source>
        <dbReference type="ARBA" id="ARBA00022989"/>
    </source>
</evidence>
<comment type="similarity">
    <text evidence="7">Belongs to the binding-protein-dependent transport system permease family.</text>
</comment>
<dbReference type="KEGG" id="led:BBK82_39860"/>
<dbReference type="InterPro" id="IPR000515">
    <property type="entry name" value="MetI-like"/>
</dbReference>
<evidence type="ECO:0000256" key="8">
    <source>
        <dbReference type="SAM" id="MobiDB-lite"/>
    </source>
</evidence>
<dbReference type="Pfam" id="PF00528">
    <property type="entry name" value="BPD_transp_1"/>
    <property type="match status" value="1"/>
</dbReference>
<dbReference type="PANTHER" id="PTHR43227:SF11">
    <property type="entry name" value="BLL4140 PROTEIN"/>
    <property type="match status" value="1"/>
</dbReference>
<evidence type="ECO:0000259" key="9">
    <source>
        <dbReference type="PROSITE" id="PS50928"/>
    </source>
</evidence>
<dbReference type="AlphaFoldDB" id="A0A1B2HU34"/>
<dbReference type="SUPFAM" id="SSF161098">
    <property type="entry name" value="MetI-like"/>
    <property type="match status" value="1"/>
</dbReference>
<dbReference type="GO" id="GO:0055085">
    <property type="term" value="P:transmembrane transport"/>
    <property type="evidence" value="ECO:0007669"/>
    <property type="project" value="InterPro"/>
</dbReference>
<keyword evidence="4 7" id="KW-0812">Transmembrane</keyword>
<evidence type="ECO:0000313" key="10">
    <source>
        <dbReference type="EMBL" id="ANZ41217.1"/>
    </source>
</evidence>
<evidence type="ECO:0000313" key="11">
    <source>
        <dbReference type="Proteomes" id="UP000093053"/>
    </source>
</evidence>
<feature type="transmembrane region" description="Helical" evidence="7">
    <location>
        <begin position="35"/>
        <end position="63"/>
    </location>
</feature>
<feature type="region of interest" description="Disordered" evidence="8">
    <location>
        <begin position="1"/>
        <end position="28"/>
    </location>
</feature>
<reference evidence="10 11" key="1">
    <citation type="submission" date="2016-07" db="EMBL/GenBank/DDBJ databases">
        <title>Complete genome sequence of the Lentzea guizhouensis DHS C013.</title>
        <authorList>
            <person name="Cao C."/>
        </authorList>
    </citation>
    <scope>NUCLEOTIDE SEQUENCE [LARGE SCALE GENOMIC DNA]</scope>
    <source>
        <strain evidence="10 11">DHS C013</strain>
    </source>
</reference>
<feature type="domain" description="ABC transmembrane type-1" evidence="9">
    <location>
        <begin position="93"/>
        <end position="306"/>
    </location>
</feature>
<dbReference type="Proteomes" id="UP000093053">
    <property type="component" value="Chromosome"/>
</dbReference>
<sequence>MSTATSSRPLTAPSPPAPAAGGTRRRSRTRTRLELALLLTPGLVLFTGFVLVPIGVAGVYSLYSWNGFGPLTDFVGLKNYVEALSGDVFQSAIGHNLIIASLSIIVQLPLSIGLALLLNRKLRGRAFLRMVVFAPYVLSEAVTAVIWLLMLQPGGFVDQVLRNVGLGGLVQQWLADPAIVLYTLFVVITWKYIGFGVILLLAGLQGVPSELREAAALDGATAWQTTRHVVLPLLGPTIRVWIFLSVIGSLQLFDLVWIMTLGGPANASTTMATYLIDHGFKRYEFGFGSAVAVILFIICFTFALFYQRFALRRDTEGALTRAVS</sequence>